<protein>
    <submittedName>
        <fullName evidence="1">Uncharacterized protein</fullName>
    </submittedName>
</protein>
<dbReference type="EMBL" id="JAFHLR010000017">
    <property type="protein sequence ID" value="KAG5481865.1"/>
    <property type="molecule type" value="Genomic_DNA"/>
</dbReference>
<gene>
    <name evidence="1" type="ORF">LSCM4_06942</name>
</gene>
<dbReference type="Proteomes" id="UP000674143">
    <property type="component" value="Unassembled WGS sequence"/>
</dbReference>
<keyword evidence="2" id="KW-1185">Reference proteome</keyword>
<accession>A0A836KT71</accession>
<evidence type="ECO:0000313" key="1">
    <source>
        <dbReference type="EMBL" id="KAG5481865.1"/>
    </source>
</evidence>
<name>A0A836KT71_9TRYP</name>
<dbReference type="RefSeq" id="XP_067064225.1">
    <property type="nucleotide sequence ID" value="XM_067208851.1"/>
</dbReference>
<dbReference type="AlphaFoldDB" id="A0A836KT71"/>
<sequence length="61" mass="6380">MAEVLQDALLSGAQAALLCKSALDDAGYRSSRATLGKERQIVSAHNVDLRKAASATVPSPR</sequence>
<dbReference type="KEGG" id="loi:92362785"/>
<organism evidence="1 2">
    <name type="scientific">Leishmania orientalis</name>
    <dbReference type="NCBI Taxonomy" id="2249476"/>
    <lineage>
        <taxon>Eukaryota</taxon>
        <taxon>Discoba</taxon>
        <taxon>Euglenozoa</taxon>
        <taxon>Kinetoplastea</taxon>
        <taxon>Metakinetoplastina</taxon>
        <taxon>Trypanosomatida</taxon>
        <taxon>Trypanosomatidae</taxon>
        <taxon>Leishmaniinae</taxon>
        <taxon>Leishmania</taxon>
    </lineage>
</organism>
<reference evidence="2" key="2">
    <citation type="journal article" date="2021" name="Sci. Data">
        <title>Chromosome-scale genome sequencing, assembly and annotation of six genomes from subfamily Leishmaniinae.</title>
        <authorList>
            <person name="Almutairi H."/>
            <person name="Urbaniak M.D."/>
            <person name="Bates M.D."/>
            <person name="Jariyapan N."/>
            <person name="Kwakye-Nuako G."/>
            <person name="Thomaz Soccol V."/>
            <person name="Al-Salem W.S."/>
            <person name="Dillon R.J."/>
            <person name="Bates P.A."/>
            <person name="Gatherer D."/>
        </authorList>
    </citation>
    <scope>NUCLEOTIDE SEQUENCE [LARGE SCALE GENOMIC DNA]</scope>
</reference>
<proteinExistence type="predicted"/>
<evidence type="ECO:0000313" key="2">
    <source>
        <dbReference type="Proteomes" id="UP000674143"/>
    </source>
</evidence>
<reference evidence="2" key="1">
    <citation type="journal article" date="2021" name="Microbiol. Resour. Announc.">
        <title>LGAAP: Leishmaniinae Genome Assembly and Annotation Pipeline.</title>
        <authorList>
            <person name="Almutairi H."/>
            <person name="Urbaniak M.D."/>
            <person name="Bates M.D."/>
            <person name="Jariyapan N."/>
            <person name="Kwakye-Nuako G."/>
            <person name="Thomaz-Soccol V."/>
            <person name="Al-Salem W.S."/>
            <person name="Dillon R.J."/>
            <person name="Bates P.A."/>
            <person name="Gatherer D."/>
        </authorList>
    </citation>
    <scope>NUCLEOTIDE SEQUENCE [LARGE SCALE GENOMIC DNA]</scope>
</reference>
<comment type="caution">
    <text evidence="1">The sequence shown here is derived from an EMBL/GenBank/DDBJ whole genome shotgun (WGS) entry which is preliminary data.</text>
</comment>
<dbReference type="GeneID" id="92362785"/>